<name>S8ADI5_DACHA</name>
<dbReference type="OMA" id="SHLEDIM"/>
<dbReference type="STRING" id="1284197.S8ADI5"/>
<feature type="region of interest" description="Disordered" evidence="8">
    <location>
        <begin position="1"/>
        <end position="150"/>
    </location>
</feature>
<comment type="function">
    <text evidence="1">May be involved in a process influencing telomere capping.</text>
</comment>
<organism evidence="10 11">
    <name type="scientific">Dactylellina haptotyla (strain CBS 200.50)</name>
    <name type="common">Nematode-trapping fungus</name>
    <name type="synonym">Monacrosporium haptotylum</name>
    <dbReference type="NCBI Taxonomy" id="1284197"/>
    <lineage>
        <taxon>Eukaryota</taxon>
        <taxon>Fungi</taxon>
        <taxon>Dikarya</taxon>
        <taxon>Ascomycota</taxon>
        <taxon>Pezizomycotina</taxon>
        <taxon>Orbiliomycetes</taxon>
        <taxon>Orbiliales</taxon>
        <taxon>Orbiliaceae</taxon>
        <taxon>Dactylellina</taxon>
    </lineage>
</organism>
<dbReference type="InterPro" id="IPR028094">
    <property type="entry name" value="RTC4_C"/>
</dbReference>
<feature type="compositionally biased region" description="Polar residues" evidence="8">
    <location>
        <begin position="496"/>
        <end position="509"/>
    </location>
</feature>
<evidence type="ECO:0000259" key="9">
    <source>
        <dbReference type="SMART" id="SM01312"/>
    </source>
</evidence>
<dbReference type="EMBL" id="AQGS01000487">
    <property type="protein sequence ID" value="EPS39161.1"/>
    <property type="molecule type" value="Genomic_DNA"/>
</dbReference>
<evidence type="ECO:0000256" key="3">
    <source>
        <dbReference type="ARBA" id="ARBA00004496"/>
    </source>
</evidence>
<dbReference type="GO" id="GO:0005634">
    <property type="term" value="C:nucleus"/>
    <property type="evidence" value="ECO:0007669"/>
    <property type="project" value="UniProtKB-SubCell"/>
</dbReference>
<comment type="subcellular location">
    <subcellularLocation>
        <location evidence="3">Cytoplasm</location>
    </subcellularLocation>
    <subcellularLocation>
        <location evidence="2">Nucleus</location>
    </subcellularLocation>
</comment>
<dbReference type="PANTHER" id="PTHR41391:SF1">
    <property type="entry name" value="RESTRICTION OF TELOMERE CAPPING PROTEIN 4"/>
    <property type="match status" value="1"/>
</dbReference>
<feature type="region of interest" description="Disordered" evidence="8">
    <location>
        <begin position="168"/>
        <end position="189"/>
    </location>
</feature>
<sequence length="509" mass="58442">MSSKRQTRSSNVNKPFKSPVVQRDEKKDDKAIEAKKTQTFIPLLDDSDDEVDEIEDSDIDELLKSGPRSSPPPAREPTVVDLTSSSRKVDDIEDDEAEANQATVPFKSLARQNSGKRGKFKTRADREKTQHQERKQSEKEAGTKENDLADGFKLRTFAKLDSLMAKVQKYDPVKLASESPKKKEKKDILGLARYDHVLKKNGLDPKLLALLSDNLEKEHSDSDDSTSSQKKRKRTSSHSPDNVIEIDDTTPKKSKKSKKNKDKYLCPMCDEEVSQQLYESYMPDLPKKMALKRKLHKSHKLEKAYAKKKELGIPDIDWDTLEDRCKRYFSHLEDIMEGRTKSHFKDISESFLKTKKNNGKSRTEAIFEKGNWEKEIPGYYGPRGRDIMADTINESKVIKAGLRRLKQAKDITTTRSSEGAYIQSILVPELATRLIMEDFEMGDDEVERARKLMLDTIDVGWSLNDDAADYTGPNDGMDWWWKEQEEKRQQEEDTEPSMSQNSIYIETDD</sequence>
<dbReference type="InterPro" id="IPR039024">
    <property type="entry name" value="RTC4"/>
</dbReference>
<dbReference type="eggNOG" id="ENOG502SEU0">
    <property type="taxonomic scope" value="Eukaryota"/>
</dbReference>
<proteinExistence type="inferred from homology"/>
<dbReference type="SMART" id="SM01312">
    <property type="entry name" value="RTC4"/>
    <property type="match status" value="1"/>
</dbReference>
<keyword evidence="6" id="KW-0963">Cytoplasm</keyword>
<keyword evidence="11" id="KW-1185">Reference proteome</keyword>
<feature type="compositionally biased region" description="Polar residues" evidence="8">
    <location>
        <begin position="1"/>
        <end position="13"/>
    </location>
</feature>
<evidence type="ECO:0000256" key="5">
    <source>
        <dbReference type="ARBA" id="ARBA00015162"/>
    </source>
</evidence>
<dbReference type="GO" id="GO:0005737">
    <property type="term" value="C:cytoplasm"/>
    <property type="evidence" value="ECO:0007669"/>
    <property type="project" value="UniProtKB-SubCell"/>
</dbReference>
<feature type="region of interest" description="Disordered" evidence="8">
    <location>
        <begin position="216"/>
        <end position="261"/>
    </location>
</feature>
<keyword evidence="7" id="KW-0539">Nucleus</keyword>
<reference evidence="10 11" key="1">
    <citation type="journal article" date="2013" name="PLoS Genet.">
        <title>Genomic mechanisms accounting for the adaptation to parasitism in nematode-trapping fungi.</title>
        <authorList>
            <person name="Meerupati T."/>
            <person name="Andersson K.M."/>
            <person name="Friman E."/>
            <person name="Kumar D."/>
            <person name="Tunlid A."/>
            <person name="Ahren D."/>
        </authorList>
    </citation>
    <scope>NUCLEOTIDE SEQUENCE [LARGE SCALE GENOMIC DNA]</scope>
    <source>
        <strain evidence="10 11">CBS 200.50</strain>
    </source>
</reference>
<evidence type="ECO:0000256" key="4">
    <source>
        <dbReference type="ARBA" id="ARBA00009461"/>
    </source>
</evidence>
<evidence type="ECO:0000256" key="7">
    <source>
        <dbReference type="ARBA" id="ARBA00023242"/>
    </source>
</evidence>
<feature type="compositionally biased region" description="Basic residues" evidence="8">
    <location>
        <begin position="252"/>
        <end position="261"/>
    </location>
</feature>
<evidence type="ECO:0000313" key="11">
    <source>
        <dbReference type="Proteomes" id="UP000015100"/>
    </source>
</evidence>
<comment type="caution">
    <text evidence="10">The sequence shown here is derived from an EMBL/GenBank/DDBJ whole genome shotgun (WGS) entry which is preliminary data.</text>
</comment>
<evidence type="ECO:0000256" key="8">
    <source>
        <dbReference type="SAM" id="MobiDB-lite"/>
    </source>
</evidence>
<dbReference type="HOGENOM" id="CLU_535298_0_0_1"/>
<dbReference type="Proteomes" id="UP000015100">
    <property type="component" value="Unassembled WGS sequence"/>
</dbReference>
<dbReference type="AlphaFoldDB" id="S8ADI5"/>
<feature type="compositionally biased region" description="Basic and acidic residues" evidence="8">
    <location>
        <begin position="122"/>
        <end position="150"/>
    </location>
</feature>
<gene>
    <name evidence="10" type="ORF">H072_7067</name>
</gene>
<feature type="region of interest" description="Disordered" evidence="8">
    <location>
        <begin position="483"/>
        <end position="509"/>
    </location>
</feature>
<evidence type="ECO:0000256" key="1">
    <source>
        <dbReference type="ARBA" id="ARBA00002738"/>
    </source>
</evidence>
<protein>
    <recommendedName>
        <fullName evidence="5">Restriction of telomere capping protein 4</fullName>
    </recommendedName>
</protein>
<feature type="compositionally biased region" description="Acidic residues" evidence="8">
    <location>
        <begin position="45"/>
        <end position="60"/>
    </location>
</feature>
<evidence type="ECO:0000256" key="2">
    <source>
        <dbReference type="ARBA" id="ARBA00004123"/>
    </source>
</evidence>
<feature type="compositionally biased region" description="Basic and acidic residues" evidence="8">
    <location>
        <begin position="22"/>
        <end position="36"/>
    </location>
</feature>
<feature type="domain" description="Restriction of telomere capping protein 4 C-terminal" evidence="9">
    <location>
        <begin position="335"/>
        <end position="466"/>
    </location>
</feature>
<reference evidence="11" key="2">
    <citation type="submission" date="2013-04" db="EMBL/GenBank/DDBJ databases">
        <title>Genomic mechanisms accounting for the adaptation to parasitism in nematode-trapping fungi.</title>
        <authorList>
            <person name="Ahren D.G."/>
        </authorList>
    </citation>
    <scope>NUCLEOTIDE SEQUENCE [LARGE SCALE GENOMIC DNA]</scope>
    <source>
        <strain evidence="11">CBS 200.50</strain>
    </source>
</reference>
<evidence type="ECO:0000313" key="10">
    <source>
        <dbReference type="EMBL" id="EPS39161.1"/>
    </source>
</evidence>
<evidence type="ECO:0000256" key="6">
    <source>
        <dbReference type="ARBA" id="ARBA00022490"/>
    </source>
</evidence>
<dbReference type="Pfam" id="PF14474">
    <property type="entry name" value="RTC4"/>
    <property type="match status" value="1"/>
</dbReference>
<dbReference type="OrthoDB" id="128308at2759"/>
<accession>S8ADI5</accession>
<comment type="similarity">
    <text evidence="4">Belongs to the RTC4 family.</text>
</comment>
<feature type="compositionally biased region" description="Basic and acidic residues" evidence="8">
    <location>
        <begin position="179"/>
        <end position="189"/>
    </location>
</feature>
<dbReference type="PANTHER" id="PTHR41391">
    <property type="entry name" value="RESTRICTION OF TELOMERE CAPPING PROTEIN 4"/>
    <property type="match status" value="1"/>
</dbReference>